<evidence type="ECO:0000313" key="2">
    <source>
        <dbReference type="EMBL" id="CEM24161.1"/>
    </source>
</evidence>
<feature type="region of interest" description="Disordered" evidence="1">
    <location>
        <begin position="564"/>
        <end position="589"/>
    </location>
</feature>
<reference evidence="2" key="1">
    <citation type="submission" date="2014-11" db="EMBL/GenBank/DDBJ databases">
        <authorList>
            <person name="Otto D Thomas"/>
            <person name="Naeem Raeece"/>
        </authorList>
    </citation>
    <scope>NUCLEOTIDE SEQUENCE</scope>
</reference>
<feature type="compositionally biased region" description="Gly residues" evidence="1">
    <location>
        <begin position="641"/>
        <end position="655"/>
    </location>
</feature>
<feature type="region of interest" description="Disordered" evidence="1">
    <location>
        <begin position="914"/>
        <end position="1071"/>
    </location>
</feature>
<feature type="compositionally biased region" description="Basic residues" evidence="1">
    <location>
        <begin position="1059"/>
        <end position="1071"/>
    </location>
</feature>
<accession>A0A0G4G6F9</accession>
<gene>
    <name evidence="2" type="ORF">Cvel_20499</name>
</gene>
<dbReference type="Pfam" id="PF04339">
    <property type="entry name" value="FemAB_like"/>
    <property type="match status" value="2"/>
</dbReference>
<sequence>MSRLRRTTAEIDVLPFEEKQKSKEGNTAESSDGSTRSVDEEGEEPDEDTGETTAQYSFHHYTSIRDILREDWNAVWSPADSPFTHYDYLHALEESGSVSPANGWAPLHVLVRPKELEEGGDGERVPPVACVPVYVKSHSMGEFLLDHDWADFASEHVIPYYPKLVVGVPFTPCEGSRLLIRRDLGADERALLQRSLGSFLRMLVEATGLSSAHVLFCKKEEAASLQSVGFVRQMHAQMVWKNEMKTKTEMAEMGDRGFKDLTDFLSTLPGNLRARFSQLRRERKKLQSKEGVEAVTLTGDEIDENTMQDALDIYRVGVVTTFPGPNGGAAMTPSEAEPEAEAEAEAEGGEEFRDESEVDAHGEGERVRETISRDPYLNEDFFWMLYNSPWRRHLHVTLLRDSDGATVAGSVAVMGHSRLYSRYWAIYKPMLLGTRELLLWEPLETTMKFGLLEWQQADGAGDFRAVPRGMEPRRVYSAHFVRDGFLRRQVNEVLEERWSQMQGHPHDESKEGHGGGKSTHVSNEHAVLRFAADEYSEAFRLGFFRDRTVPFAPVPDAGILAERFFPSEDAQQTNHQSAETETEREEMPSWLRWGTPEKLADVFGGGSSVERAVESATSGGMSLDPRGFPEGSPLRDFLLGEGGLLAGGGGGQSGGEGDEGWEKREMSGMLDPSRLYSFKGLTGSSPFHLYQMPLGMDLSSSSSKSSSSARKKGKGGAVGFTRVDLEAFEKQRAGPGQAKLDVPRSLWGQFRWRTDRNGIWWDDQKQAWISENPAEVSVGGGDRQESKKSQQQPKKKIPNPFEVFRADSFGFIGALNRAHRWRTKQMEELWLPSRTDYLAENLSVREKGEKWVCRACPEIVWNTPGTNTKKGWAVVDPWGGHSKSPAAAVVLTFSVKDNGFEGALLKALEAVTERRRRGGGGGASQTSSPSPIREESGQKVKGKQGEKGGQKGRESSSGEKTTEAKEKSRKTAPTRSSTKAGKKKGSSKQAELREEETQMGVEKPTGKKKGKKGDATEEGTGSLSKAAVARQRASTSDAVEQSDVKKAKKRAGGKSDTKKKPKARTKVTKQK</sequence>
<dbReference type="VEuPathDB" id="CryptoDB:Cvel_20499"/>
<proteinExistence type="predicted"/>
<feature type="region of interest" description="Disordered" evidence="1">
    <location>
        <begin position="774"/>
        <end position="798"/>
    </location>
</feature>
<dbReference type="InterPro" id="IPR007434">
    <property type="entry name" value="FemAB-like"/>
</dbReference>
<feature type="compositionally biased region" description="Polar residues" evidence="1">
    <location>
        <begin position="27"/>
        <end position="36"/>
    </location>
</feature>
<feature type="region of interest" description="Disordered" evidence="1">
    <location>
        <begin position="1"/>
        <end position="56"/>
    </location>
</feature>
<dbReference type="EMBL" id="CDMZ01000931">
    <property type="protein sequence ID" value="CEM24161.1"/>
    <property type="molecule type" value="Genomic_DNA"/>
</dbReference>
<feature type="compositionally biased region" description="Acidic residues" evidence="1">
    <location>
        <begin position="336"/>
        <end position="357"/>
    </location>
</feature>
<organism evidence="2">
    <name type="scientific">Chromera velia CCMP2878</name>
    <dbReference type="NCBI Taxonomy" id="1169474"/>
    <lineage>
        <taxon>Eukaryota</taxon>
        <taxon>Sar</taxon>
        <taxon>Alveolata</taxon>
        <taxon>Colpodellida</taxon>
        <taxon>Chromeraceae</taxon>
        <taxon>Chromera</taxon>
    </lineage>
</organism>
<feature type="compositionally biased region" description="Basic and acidic residues" evidence="1">
    <location>
        <begin position="499"/>
        <end position="514"/>
    </location>
</feature>
<feature type="compositionally biased region" description="Basic and acidic residues" evidence="1">
    <location>
        <begin position="16"/>
        <end position="26"/>
    </location>
</feature>
<feature type="region of interest" description="Disordered" evidence="1">
    <location>
        <begin position="641"/>
        <end position="663"/>
    </location>
</feature>
<dbReference type="AlphaFoldDB" id="A0A0G4G6F9"/>
<dbReference type="PANTHER" id="PTHR47017:SF1">
    <property type="entry name" value="ACYL-COA"/>
    <property type="match status" value="1"/>
</dbReference>
<protein>
    <submittedName>
        <fullName evidence="2">Uncharacterized protein</fullName>
    </submittedName>
</protein>
<feature type="compositionally biased region" description="Basic and acidic residues" evidence="1">
    <location>
        <begin position="358"/>
        <end position="367"/>
    </location>
</feature>
<feature type="compositionally biased region" description="Polar residues" evidence="1">
    <location>
        <begin position="569"/>
        <end position="579"/>
    </location>
</feature>
<name>A0A0G4G6F9_9ALVE</name>
<feature type="compositionally biased region" description="Acidic residues" evidence="1">
    <location>
        <begin position="40"/>
        <end position="50"/>
    </location>
</feature>
<feature type="region of interest" description="Disordered" evidence="1">
    <location>
        <begin position="328"/>
        <end position="367"/>
    </location>
</feature>
<feature type="compositionally biased region" description="Basic and acidic residues" evidence="1">
    <location>
        <begin position="932"/>
        <end position="966"/>
    </location>
</feature>
<dbReference type="PANTHER" id="PTHR47017">
    <property type="entry name" value="ACYL-COA"/>
    <property type="match status" value="1"/>
</dbReference>
<feature type="region of interest" description="Disordered" evidence="1">
    <location>
        <begin position="499"/>
        <end position="520"/>
    </location>
</feature>
<evidence type="ECO:0000256" key="1">
    <source>
        <dbReference type="SAM" id="MobiDB-lite"/>
    </source>
</evidence>